<reference evidence="14" key="2">
    <citation type="submission" date="2020-10" db="UniProtKB">
        <authorList>
            <consortium name="WormBaseParasite"/>
        </authorList>
    </citation>
    <scope>IDENTIFICATION</scope>
</reference>
<dbReference type="GO" id="GO:0030670">
    <property type="term" value="C:phagocytic vesicle membrane"/>
    <property type="evidence" value="ECO:0007669"/>
    <property type="project" value="TreeGrafter"/>
</dbReference>
<dbReference type="GO" id="GO:0005765">
    <property type="term" value="C:lysosomal membrane"/>
    <property type="evidence" value="ECO:0007669"/>
    <property type="project" value="UniProtKB-SubCell"/>
</dbReference>
<dbReference type="InterPro" id="IPR019178">
    <property type="entry name" value="PtdIns-P2-Ptase"/>
</dbReference>
<name>A0A7E4V2H8_PANRE</name>
<dbReference type="PANTHER" id="PTHR21014:SF6">
    <property type="entry name" value="PHOSPHATIDYLINOSITOL-4,5-BISPHOSPHATE 4-PHOSPHATASE"/>
    <property type="match status" value="1"/>
</dbReference>
<keyword evidence="13" id="KW-1185">Reference proteome</keyword>
<evidence type="ECO:0000256" key="3">
    <source>
        <dbReference type="ARBA" id="ARBA00004155"/>
    </source>
</evidence>
<sequence>MSSENEPLLGSNPPESQYTDNSYMEPIAVDPEQVANITDATPETGPSVTCRVCEHEILLENRMMNHVVRCDACNEATPIRAAPPGKKYVRCPCNCLLICKASSSRIACPRENCRRVITLGPTGPVDTPIRAPAGTCRVQCVECQEIFMFNTLNNAAAHCPHCRTVSSVGTRYKRARALIFFLCLVLSASVGFLLTMYFKKNHYWLLIVLVIAAYGTAAFFIYKFFYYLRMKVSQILGPV</sequence>
<dbReference type="AlphaFoldDB" id="A0A7E4V2H8"/>
<evidence type="ECO:0000256" key="12">
    <source>
        <dbReference type="SAM" id="MobiDB-lite"/>
    </source>
</evidence>
<accession>A0A7E4V2H8</accession>
<organism evidence="13 14">
    <name type="scientific">Panagrellus redivivus</name>
    <name type="common">Microworm</name>
    <dbReference type="NCBI Taxonomy" id="6233"/>
    <lineage>
        <taxon>Eukaryota</taxon>
        <taxon>Metazoa</taxon>
        <taxon>Ecdysozoa</taxon>
        <taxon>Nematoda</taxon>
        <taxon>Chromadorea</taxon>
        <taxon>Rhabditida</taxon>
        <taxon>Tylenchina</taxon>
        <taxon>Panagrolaimomorpha</taxon>
        <taxon>Panagrolaimoidea</taxon>
        <taxon>Panagrolaimidae</taxon>
        <taxon>Panagrellus</taxon>
    </lineage>
</organism>
<dbReference type="GO" id="GO:0005886">
    <property type="term" value="C:plasma membrane"/>
    <property type="evidence" value="ECO:0007669"/>
    <property type="project" value="TreeGrafter"/>
</dbReference>
<evidence type="ECO:0000313" key="13">
    <source>
        <dbReference type="Proteomes" id="UP000492821"/>
    </source>
</evidence>
<comment type="catalytic activity">
    <reaction evidence="1 11">
        <text>a 1,2-diacyl-sn-glycero-3-phospho-(1D-myo-inositol-4,5-bisphosphate) + H2O = a 1,2-diacyl-sn-glycero-3-phospho-(1D-myo-inositol-5-phosphate) + phosphate</text>
        <dbReference type="Rhea" id="RHEA:25674"/>
        <dbReference type="ChEBI" id="CHEBI:15377"/>
        <dbReference type="ChEBI" id="CHEBI:43474"/>
        <dbReference type="ChEBI" id="CHEBI:57795"/>
        <dbReference type="ChEBI" id="CHEBI:58456"/>
        <dbReference type="EC" id="3.1.3.78"/>
    </reaction>
</comment>
<evidence type="ECO:0000256" key="2">
    <source>
        <dbReference type="ARBA" id="ARBA00004107"/>
    </source>
</evidence>
<protein>
    <recommendedName>
        <fullName evidence="4 11">Phosphatidylinositol-4,5-bisphosphate 4-phosphatase</fullName>
        <ecNumber evidence="4 11">3.1.3.78</ecNumber>
    </recommendedName>
</protein>
<evidence type="ECO:0000256" key="6">
    <source>
        <dbReference type="ARBA" id="ARBA00022753"/>
    </source>
</evidence>
<evidence type="ECO:0000256" key="11">
    <source>
        <dbReference type="RuleBase" id="RU365008"/>
    </source>
</evidence>
<keyword evidence="5 11" id="KW-0812">Transmembrane</keyword>
<evidence type="ECO:0000256" key="4">
    <source>
        <dbReference type="ARBA" id="ARBA00012936"/>
    </source>
</evidence>
<dbReference type="PANTHER" id="PTHR21014">
    <property type="entry name" value="PHOSPHATIDYLINOSITOL-4,5-BISPHOSPHATE 4-PHOSPHATASE"/>
    <property type="match status" value="1"/>
</dbReference>
<keyword evidence="6 11" id="KW-0967">Endosome</keyword>
<evidence type="ECO:0000256" key="7">
    <source>
        <dbReference type="ARBA" id="ARBA00022801"/>
    </source>
</evidence>
<evidence type="ECO:0000313" key="14">
    <source>
        <dbReference type="WBParaSite" id="Pan_g15407.t1"/>
    </source>
</evidence>
<comment type="subcellular location">
    <subcellularLocation>
        <location evidence="2 11">Late endosome membrane</location>
        <topology evidence="2 11">Multi-pass membrane protein</topology>
    </subcellularLocation>
    <subcellularLocation>
        <location evidence="3 11">Lysosome membrane</location>
        <topology evidence="3 11">Multi-pass membrane protein</topology>
    </subcellularLocation>
</comment>
<keyword evidence="7 11" id="KW-0378">Hydrolase</keyword>
<evidence type="ECO:0000256" key="1">
    <source>
        <dbReference type="ARBA" id="ARBA00001261"/>
    </source>
</evidence>
<keyword evidence="8 11" id="KW-1133">Transmembrane helix</keyword>
<dbReference type="GO" id="GO:0034597">
    <property type="term" value="F:phosphatidylinositol-4,5-bisphosphate 4-phosphatase activity"/>
    <property type="evidence" value="ECO:0007669"/>
    <property type="project" value="UniProtKB-EC"/>
</dbReference>
<dbReference type="GO" id="GO:0046856">
    <property type="term" value="P:phosphatidylinositol dephosphorylation"/>
    <property type="evidence" value="ECO:0007669"/>
    <property type="project" value="InterPro"/>
</dbReference>
<proteinExistence type="predicted"/>
<reference evidence="13" key="1">
    <citation type="journal article" date="2013" name="Genetics">
        <title>The draft genome and transcriptome of Panagrellus redivivus are shaped by the harsh demands of a free-living lifestyle.</title>
        <authorList>
            <person name="Srinivasan J."/>
            <person name="Dillman A.R."/>
            <person name="Macchietto M.G."/>
            <person name="Heikkinen L."/>
            <person name="Lakso M."/>
            <person name="Fracchia K.M."/>
            <person name="Antoshechkin I."/>
            <person name="Mortazavi A."/>
            <person name="Wong G."/>
            <person name="Sternberg P.W."/>
        </authorList>
    </citation>
    <scope>NUCLEOTIDE SEQUENCE [LARGE SCALE GENOMIC DNA]</scope>
    <source>
        <strain evidence="13">MT8872</strain>
    </source>
</reference>
<keyword evidence="10 11" id="KW-0458">Lysosome</keyword>
<feature type="transmembrane region" description="Helical" evidence="11">
    <location>
        <begin position="177"/>
        <end position="197"/>
    </location>
</feature>
<dbReference type="Proteomes" id="UP000492821">
    <property type="component" value="Unassembled WGS sequence"/>
</dbReference>
<evidence type="ECO:0000256" key="5">
    <source>
        <dbReference type="ARBA" id="ARBA00022692"/>
    </source>
</evidence>
<evidence type="ECO:0000256" key="8">
    <source>
        <dbReference type="ARBA" id="ARBA00022989"/>
    </source>
</evidence>
<keyword evidence="9 11" id="KW-0472">Membrane</keyword>
<feature type="region of interest" description="Disordered" evidence="12">
    <location>
        <begin position="1"/>
        <end position="21"/>
    </location>
</feature>
<comment type="function">
    <text evidence="11">Catalyzes the hydrolysis of phosphatidylinositol-4,5-bisphosphate (PtdIns-4,5-P2) to phosphatidylinositol-4-phosphate (PtdIns-4-P).</text>
</comment>
<evidence type="ECO:0000256" key="10">
    <source>
        <dbReference type="ARBA" id="ARBA00023228"/>
    </source>
</evidence>
<dbReference type="Pfam" id="PF09788">
    <property type="entry name" value="Tmemb_55A"/>
    <property type="match status" value="1"/>
</dbReference>
<feature type="transmembrane region" description="Helical" evidence="11">
    <location>
        <begin position="203"/>
        <end position="225"/>
    </location>
</feature>
<dbReference type="EC" id="3.1.3.78" evidence="4 11"/>
<evidence type="ECO:0000256" key="9">
    <source>
        <dbReference type="ARBA" id="ARBA00023136"/>
    </source>
</evidence>
<dbReference type="GO" id="GO:0031902">
    <property type="term" value="C:late endosome membrane"/>
    <property type="evidence" value="ECO:0007669"/>
    <property type="project" value="UniProtKB-SubCell"/>
</dbReference>
<dbReference type="WBParaSite" id="Pan_g15407.t1">
    <property type="protein sequence ID" value="Pan_g15407.t1"/>
    <property type="gene ID" value="Pan_g15407"/>
</dbReference>